<sequence length="82" mass="8826">MPTPPPLRSLAVFSGSNFGFNPEYVDGAQALGREIAKRGIRLVYGGTNKVLMGVMADAVLAEFHENRTQQDADLPHRSVGAN</sequence>
<protein>
    <submittedName>
        <fullName evidence="1">Uncharacterized protein</fullName>
    </submittedName>
</protein>
<dbReference type="Proteomes" id="UP000325645">
    <property type="component" value="Unassembled WGS sequence"/>
</dbReference>
<evidence type="ECO:0000313" key="2">
    <source>
        <dbReference type="Proteomes" id="UP000325645"/>
    </source>
</evidence>
<organism evidence="1 2">
    <name type="scientific">Pseudomonas fluorescens</name>
    <dbReference type="NCBI Taxonomy" id="294"/>
    <lineage>
        <taxon>Bacteria</taxon>
        <taxon>Pseudomonadati</taxon>
        <taxon>Pseudomonadota</taxon>
        <taxon>Gammaproteobacteria</taxon>
        <taxon>Pseudomonadales</taxon>
        <taxon>Pseudomonadaceae</taxon>
        <taxon>Pseudomonas</taxon>
    </lineage>
</organism>
<accession>A0A5E7WER2</accession>
<dbReference type="Gene3D" id="3.40.50.450">
    <property type="match status" value="1"/>
</dbReference>
<dbReference type="SUPFAM" id="SSF102405">
    <property type="entry name" value="MCP/YpsA-like"/>
    <property type="match status" value="1"/>
</dbReference>
<gene>
    <name evidence="1" type="ORF">PS943_03402</name>
</gene>
<dbReference type="AlphaFoldDB" id="A0A5E7WER2"/>
<reference evidence="1 2" key="1">
    <citation type="submission" date="2019-09" db="EMBL/GenBank/DDBJ databases">
        <authorList>
            <person name="Chandra G."/>
            <person name="Truman W A."/>
        </authorList>
    </citation>
    <scope>NUCLEOTIDE SEQUENCE [LARGE SCALE GENOMIC DNA]</scope>
    <source>
        <strain evidence="1">PS943</strain>
    </source>
</reference>
<dbReference type="EMBL" id="CABVJH010000006">
    <property type="protein sequence ID" value="VVQ33628.1"/>
    <property type="molecule type" value="Genomic_DNA"/>
</dbReference>
<name>A0A5E7WER2_PSEFL</name>
<proteinExistence type="predicted"/>
<evidence type="ECO:0000313" key="1">
    <source>
        <dbReference type="EMBL" id="VVQ33628.1"/>
    </source>
</evidence>